<dbReference type="EMBL" id="CAOF01000140">
    <property type="protein sequence ID" value="CCO48252.1"/>
    <property type="molecule type" value="Genomic_DNA"/>
</dbReference>
<comment type="caution">
    <text evidence="4">The sequence shown here is derived from an EMBL/GenBank/DDBJ whole genome shotgun (WGS) entry which is preliminary data.</text>
</comment>
<proteinExistence type="predicted"/>
<dbReference type="RefSeq" id="WP_022612797.1">
    <property type="nucleotide sequence ID" value="NZ_LK391965.1"/>
</dbReference>
<dbReference type="AlphaFoldDB" id="A0AAV2VUE4"/>
<dbReference type="GO" id="GO:0009103">
    <property type="term" value="P:lipopolysaccharide biosynthetic process"/>
    <property type="evidence" value="ECO:0007669"/>
    <property type="project" value="TreeGrafter"/>
</dbReference>
<reference evidence="4 5" key="1">
    <citation type="journal article" date="2013" name="ISME J.">
        <title>Comparative genomics of pathogenic lineages of Vibrio nigripulchritudo identifies virulence-associated traits.</title>
        <authorList>
            <person name="Goudenege D."/>
            <person name="Labreuche Y."/>
            <person name="Krin E."/>
            <person name="Ansquer D."/>
            <person name="Mangenot S."/>
            <person name="Calteau A."/>
            <person name="Medigue C."/>
            <person name="Mazel D."/>
            <person name="Polz M.F."/>
            <person name="Le Roux F."/>
        </authorList>
    </citation>
    <scope>NUCLEOTIDE SEQUENCE [LARGE SCALE GENOMIC DNA]</scope>
    <source>
        <strain evidence="4 5">SOn1</strain>
    </source>
</reference>
<gene>
    <name evidence="4" type="ORF">VIBNISOn1_480051</name>
</gene>
<keyword evidence="1 4" id="KW-0808">Transferase</keyword>
<evidence type="ECO:0000313" key="5">
    <source>
        <dbReference type="Proteomes" id="UP000018211"/>
    </source>
</evidence>
<evidence type="ECO:0000313" key="4">
    <source>
        <dbReference type="EMBL" id="CCO48252.1"/>
    </source>
</evidence>
<dbReference type="Pfam" id="PF00534">
    <property type="entry name" value="Glycos_transf_1"/>
    <property type="match status" value="1"/>
</dbReference>
<protein>
    <submittedName>
        <fullName evidence="4">Glycosyl transferase, group 1</fullName>
    </submittedName>
</protein>
<dbReference type="PANTHER" id="PTHR46401">
    <property type="entry name" value="GLYCOSYLTRANSFERASE WBBK-RELATED"/>
    <property type="match status" value="1"/>
</dbReference>
<sequence>MKVAIFGIYPPPYGGISVHIKRVMKKLLEKGDEVTVYNQGLYFNVSQNIQSIPLKKMLFSIFFNDFDILHFHNTNRSLKSLLLLMKLFRNKVILTSHGDSLVNQLNEANHLFRVWMIINLKSIDKIICVNPETANTLSTIGIKNTCISPAYINPVECQNDIENISNIVWDFISDAEFLISANGAVRFYNEEDLYGLDLMIDCMETYIGSKVKLIFCVLSVTEQSEKEKEYYQRLKKKVIDLDLMNNVLLYEVSNSEFYPILKSSHLFVRPTNNDGYGVSIAEAIYYNVPAIATDVCRRPEGTILVKNRCVVSLKQKIQYVLEHYNLEKERVSLIDVPDNFKELYNIYESLSGNK</sequence>
<accession>A0AAV2VUE4</accession>
<dbReference type="Gene3D" id="3.40.50.2000">
    <property type="entry name" value="Glycogen Phosphorylase B"/>
    <property type="match status" value="2"/>
</dbReference>
<organism evidence="4 5">
    <name type="scientific">Vibrio nigripulchritudo SOn1</name>
    <dbReference type="NCBI Taxonomy" id="1238450"/>
    <lineage>
        <taxon>Bacteria</taxon>
        <taxon>Pseudomonadati</taxon>
        <taxon>Pseudomonadota</taxon>
        <taxon>Gammaproteobacteria</taxon>
        <taxon>Vibrionales</taxon>
        <taxon>Vibrionaceae</taxon>
        <taxon>Vibrio</taxon>
    </lineage>
</organism>
<dbReference type="GO" id="GO:0016757">
    <property type="term" value="F:glycosyltransferase activity"/>
    <property type="evidence" value="ECO:0007669"/>
    <property type="project" value="InterPro"/>
</dbReference>
<evidence type="ECO:0000259" key="3">
    <source>
        <dbReference type="Pfam" id="PF13439"/>
    </source>
</evidence>
<dbReference type="SUPFAM" id="SSF53756">
    <property type="entry name" value="UDP-Glycosyltransferase/glycogen phosphorylase"/>
    <property type="match status" value="1"/>
</dbReference>
<dbReference type="Proteomes" id="UP000018211">
    <property type="component" value="Unassembled WGS sequence"/>
</dbReference>
<evidence type="ECO:0000256" key="1">
    <source>
        <dbReference type="ARBA" id="ARBA00022679"/>
    </source>
</evidence>
<dbReference type="PANTHER" id="PTHR46401:SF2">
    <property type="entry name" value="GLYCOSYLTRANSFERASE WBBK-RELATED"/>
    <property type="match status" value="1"/>
</dbReference>
<feature type="domain" description="Glycosyltransferase subfamily 4-like N-terminal" evidence="3">
    <location>
        <begin position="13"/>
        <end position="145"/>
    </location>
</feature>
<dbReference type="InterPro" id="IPR001296">
    <property type="entry name" value="Glyco_trans_1"/>
</dbReference>
<evidence type="ECO:0000259" key="2">
    <source>
        <dbReference type="Pfam" id="PF00534"/>
    </source>
</evidence>
<dbReference type="InterPro" id="IPR028098">
    <property type="entry name" value="Glyco_trans_4-like_N"/>
</dbReference>
<name>A0AAV2VUE4_9VIBR</name>
<dbReference type="Pfam" id="PF13439">
    <property type="entry name" value="Glyco_transf_4"/>
    <property type="match status" value="1"/>
</dbReference>
<feature type="domain" description="Glycosyl transferase family 1" evidence="2">
    <location>
        <begin position="195"/>
        <end position="301"/>
    </location>
</feature>